<feature type="region of interest" description="Disordered" evidence="1">
    <location>
        <begin position="55"/>
        <end position="85"/>
    </location>
</feature>
<dbReference type="Proteomes" id="UP000283095">
    <property type="component" value="Plasmid pOM18"/>
</dbReference>
<dbReference type="EMBL" id="CP026096">
    <property type="protein sequence ID" value="AZV45713.1"/>
    <property type="molecule type" value="Genomic_DNA"/>
</dbReference>
<feature type="region of interest" description="Disordered" evidence="1">
    <location>
        <begin position="1"/>
        <end position="37"/>
    </location>
</feature>
<feature type="compositionally biased region" description="Basic and acidic residues" evidence="1">
    <location>
        <begin position="1"/>
        <end position="10"/>
    </location>
</feature>
<evidence type="ECO:0000256" key="1">
    <source>
        <dbReference type="SAM" id="MobiDB-lite"/>
    </source>
</evidence>
<gene>
    <name evidence="2" type="ORF">BAOM_p060</name>
</gene>
<accession>A0A3Q9RSF4</accession>
<sequence length="85" mass="9862">MKYLDKDKKNNSFPDRSVDSNNTFNDDKKVTNDSYDKNLAQADVMRNIANSIQSFMDDSEKGRKTNIDRALDENKNRNRNNGLSR</sequence>
<feature type="compositionally biased region" description="Basic and acidic residues" evidence="1">
    <location>
        <begin position="25"/>
        <end position="36"/>
    </location>
</feature>
<dbReference type="RefSeq" id="WP_257467727.1">
    <property type="nucleotide sequence ID" value="NZ_CP026096.1"/>
</dbReference>
<dbReference type="AlphaFoldDB" id="A0A3Q9RSF4"/>
<geneLocation type="plasmid" evidence="3">
    <name>pom18</name>
</geneLocation>
<protein>
    <submittedName>
        <fullName evidence="2">Uncharacterized protein</fullName>
    </submittedName>
</protein>
<organism evidence="2 3">
    <name type="scientific">Peribacillus asahii</name>
    <dbReference type="NCBI Taxonomy" id="228899"/>
    <lineage>
        <taxon>Bacteria</taxon>
        <taxon>Bacillati</taxon>
        <taxon>Bacillota</taxon>
        <taxon>Bacilli</taxon>
        <taxon>Bacillales</taxon>
        <taxon>Bacillaceae</taxon>
        <taxon>Peribacillus</taxon>
    </lineage>
</organism>
<feature type="compositionally biased region" description="Basic and acidic residues" evidence="1">
    <location>
        <begin position="58"/>
        <end position="76"/>
    </location>
</feature>
<name>A0A3Q9RSF4_9BACI</name>
<feature type="compositionally biased region" description="Polar residues" evidence="1">
    <location>
        <begin position="11"/>
        <end position="24"/>
    </location>
</feature>
<proteinExistence type="predicted"/>
<dbReference type="KEGG" id="pasa:BAOM_p060"/>
<evidence type="ECO:0000313" key="3">
    <source>
        <dbReference type="Proteomes" id="UP000283095"/>
    </source>
</evidence>
<reference evidence="2 3" key="1">
    <citation type="submission" date="2018-01" db="EMBL/GenBank/DDBJ databases">
        <title>Bacillus asahii Genome sequencing and assembly.</title>
        <authorList>
            <person name="Jiang H."/>
            <person name="Feng Y."/>
            <person name="Zhao F."/>
            <person name="Lin X."/>
        </authorList>
    </citation>
    <scope>NUCLEOTIDE SEQUENCE [LARGE SCALE GENOMIC DNA]</scope>
    <source>
        <strain evidence="2 3">OM18</strain>
        <plasmid evidence="3">pom18</plasmid>
    </source>
</reference>
<keyword evidence="2" id="KW-0614">Plasmid</keyword>
<evidence type="ECO:0000313" key="2">
    <source>
        <dbReference type="EMBL" id="AZV45713.1"/>
    </source>
</evidence>